<dbReference type="Proteomes" id="UP000815325">
    <property type="component" value="Unassembled WGS sequence"/>
</dbReference>
<protein>
    <recommendedName>
        <fullName evidence="3">Encoded protein</fullName>
    </recommendedName>
</protein>
<evidence type="ECO:0000313" key="2">
    <source>
        <dbReference type="Proteomes" id="UP000815325"/>
    </source>
</evidence>
<gene>
    <name evidence="1" type="ORF">DUNSADRAFT_9980</name>
</gene>
<evidence type="ECO:0008006" key="3">
    <source>
        <dbReference type="Google" id="ProtNLM"/>
    </source>
</evidence>
<keyword evidence="2" id="KW-1185">Reference proteome</keyword>
<proteinExistence type="predicted"/>
<accession>A0ABQ7GGD7</accession>
<comment type="caution">
    <text evidence="1">The sequence shown here is derived from an EMBL/GenBank/DDBJ whole genome shotgun (WGS) entry which is preliminary data.</text>
</comment>
<reference evidence="1" key="1">
    <citation type="submission" date="2017-08" db="EMBL/GenBank/DDBJ databases">
        <authorList>
            <person name="Polle J.E."/>
            <person name="Barry K."/>
            <person name="Cushman J."/>
            <person name="Schmutz J."/>
            <person name="Tran D."/>
            <person name="Hathwaick L.T."/>
            <person name="Yim W.C."/>
            <person name="Jenkins J."/>
            <person name="Mckie-Krisberg Z.M."/>
            <person name="Prochnik S."/>
            <person name="Lindquist E."/>
            <person name="Dockter R.B."/>
            <person name="Adam C."/>
            <person name="Molina H."/>
            <person name="Bunkerborg J."/>
            <person name="Jin E."/>
            <person name="Buchheim M."/>
            <person name="Magnuson J."/>
        </authorList>
    </citation>
    <scope>NUCLEOTIDE SEQUENCE</scope>
    <source>
        <strain evidence="1">CCAP 19/18</strain>
    </source>
</reference>
<evidence type="ECO:0000313" key="1">
    <source>
        <dbReference type="EMBL" id="KAF5833637.1"/>
    </source>
</evidence>
<dbReference type="EMBL" id="MU069799">
    <property type="protein sequence ID" value="KAF5833637.1"/>
    <property type="molecule type" value="Genomic_DNA"/>
</dbReference>
<sequence>MVILLQASLKMFCQQQFLHFFMHQCKQHQQKAVQAQDSSLFFQTGQIWTRSSYVLTQSTAAPGFNTTTNGTVCSDTQELEINQDVHTGFLIR</sequence>
<organism evidence="1 2">
    <name type="scientific">Dunaliella salina</name>
    <name type="common">Green alga</name>
    <name type="synonym">Protococcus salinus</name>
    <dbReference type="NCBI Taxonomy" id="3046"/>
    <lineage>
        <taxon>Eukaryota</taxon>
        <taxon>Viridiplantae</taxon>
        <taxon>Chlorophyta</taxon>
        <taxon>core chlorophytes</taxon>
        <taxon>Chlorophyceae</taxon>
        <taxon>CS clade</taxon>
        <taxon>Chlamydomonadales</taxon>
        <taxon>Dunaliellaceae</taxon>
        <taxon>Dunaliella</taxon>
    </lineage>
</organism>
<name>A0ABQ7GGD7_DUNSA</name>